<comment type="caution">
    <text evidence="2">The sequence shown here is derived from an EMBL/GenBank/DDBJ whole genome shotgun (WGS) entry which is preliminary data.</text>
</comment>
<feature type="domain" description="Radical SAM core" evidence="1">
    <location>
        <begin position="1"/>
        <end position="148"/>
    </location>
</feature>
<protein>
    <submittedName>
        <fullName evidence="2">tRNA-i(6)A37 thiotransferase enzyme MiaB</fullName>
    </submittedName>
</protein>
<reference evidence="2" key="1">
    <citation type="submission" date="2013-08" db="EMBL/GenBank/DDBJ databases">
        <authorList>
            <person name="Mendez C."/>
            <person name="Richter M."/>
            <person name="Ferrer M."/>
            <person name="Sanchez J."/>
        </authorList>
    </citation>
    <scope>NUCLEOTIDE SEQUENCE</scope>
</reference>
<dbReference type="InterPro" id="IPR058240">
    <property type="entry name" value="rSAM_sf"/>
</dbReference>
<evidence type="ECO:0000259" key="1">
    <source>
        <dbReference type="PROSITE" id="PS51918"/>
    </source>
</evidence>
<gene>
    <name evidence="2" type="ORF">B1B_00091</name>
</gene>
<dbReference type="Gene3D" id="3.80.30.20">
    <property type="entry name" value="tm_1862 like domain"/>
    <property type="match status" value="1"/>
</dbReference>
<keyword evidence="2" id="KW-0808">Transferase</keyword>
<dbReference type="GO" id="GO:0051539">
    <property type="term" value="F:4 iron, 4 sulfur cluster binding"/>
    <property type="evidence" value="ECO:0007669"/>
    <property type="project" value="TreeGrafter"/>
</dbReference>
<dbReference type="GO" id="GO:0005829">
    <property type="term" value="C:cytosol"/>
    <property type="evidence" value="ECO:0007669"/>
    <property type="project" value="TreeGrafter"/>
</dbReference>
<dbReference type="EMBL" id="AUZY01000071">
    <property type="protein sequence ID" value="EQD79663.1"/>
    <property type="molecule type" value="Genomic_DNA"/>
</dbReference>
<reference evidence="2" key="2">
    <citation type="journal article" date="2014" name="ISME J.">
        <title>Microbial stratification in low pH oxic and suboxic macroscopic growths along an acid mine drainage.</title>
        <authorList>
            <person name="Mendez-Garcia C."/>
            <person name="Mesa V."/>
            <person name="Sprenger R.R."/>
            <person name="Richter M."/>
            <person name="Diez M.S."/>
            <person name="Solano J."/>
            <person name="Bargiela R."/>
            <person name="Golyshina O.V."/>
            <person name="Manteca A."/>
            <person name="Ramos J.L."/>
            <person name="Gallego J.R."/>
            <person name="Llorente I."/>
            <person name="Martins Dos Santos V.A."/>
            <person name="Jensen O.N."/>
            <person name="Pelaez A.I."/>
            <person name="Sanchez J."/>
            <person name="Ferrer M."/>
        </authorList>
    </citation>
    <scope>NUCLEOTIDE SEQUENCE</scope>
</reference>
<accession>T1CDT9</accession>
<organism evidence="2">
    <name type="scientific">mine drainage metagenome</name>
    <dbReference type="NCBI Taxonomy" id="410659"/>
    <lineage>
        <taxon>unclassified sequences</taxon>
        <taxon>metagenomes</taxon>
        <taxon>ecological metagenomes</taxon>
    </lineage>
</organism>
<feature type="non-terminal residue" evidence="2">
    <location>
        <position position="148"/>
    </location>
</feature>
<name>T1CDT9_9ZZZZ</name>
<dbReference type="InterPro" id="IPR007197">
    <property type="entry name" value="rSAM"/>
</dbReference>
<evidence type="ECO:0000313" key="2">
    <source>
        <dbReference type="EMBL" id="EQD79663.1"/>
    </source>
</evidence>
<dbReference type="Pfam" id="PF04055">
    <property type="entry name" value="Radical_SAM"/>
    <property type="match status" value="1"/>
</dbReference>
<dbReference type="SUPFAM" id="SSF102114">
    <property type="entry name" value="Radical SAM enzymes"/>
    <property type="match status" value="1"/>
</dbReference>
<dbReference type="GO" id="GO:0035597">
    <property type="term" value="F:tRNA-2-methylthio-N(6)-dimethylallyladenosine(37) synthase activity"/>
    <property type="evidence" value="ECO:0007669"/>
    <property type="project" value="TreeGrafter"/>
</dbReference>
<dbReference type="PANTHER" id="PTHR43020">
    <property type="entry name" value="CDK5 REGULATORY SUBUNIT-ASSOCIATED PROTEIN 1"/>
    <property type="match status" value="1"/>
</dbReference>
<dbReference type="InterPro" id="IPR023404">
    <property type="entry name" value="rSAM_horseshoe"/>
</dbReference>
<sequence length="148" mass="16889">VEQLVREGYREITLLGQNVNAFGIKEGTSLANLMRSLDEVEGLSRIRFTTSHPRDMSVDLIRAMKDVTKVMPHFHLPMQSGSDAVLARMNRGYTRKEYARWIEYLRDEIPGIAITTDLIVGYVGKHRKSSRNALGGRGVLFRWSLFVH</sequence>
<proteinExistence type="predicted"/>
<dbReference type="PROSITE" id="PS51918">
    <property type="entry name" value="RADICAL_SAM"/>
    <property type="match status" value="1"/>
</dbReference>
<feature type="non-terminal residue" evidence="2">
    <location>
        <position position="1"/>
    </location>
</feature>
<dbReference type="PANTHER" id="PTHR43020:SF2">
    <property type="entry name" value="MITOCHONDRIAL TRNA METHYLTHIOTRANSFERASE CDK5RAP1"/>
    <property type="match status" value="1"/>
</dbReference>
<dbReference type="AlphaFoldDB" id="T1CDT9"/>